<evidence type="ECO:0000256" key="4">
    <source>
        <dbReference type="ARBA" id="ARBA00022490"/>
    </source>
</evidence>
<dbReference type="OrthoDB" id="6123at2759"/>
<keyword evidence="5" id="KW-0206">Cytoskeleton</keyword>
<sequence>METSQKVMTPKSSYPETENDQKNKIGILKLLCFEEFDEMKIYDNEYKFLMEVDEKHSFPDWAKAENLSESLKIQQKIDPETIFGKPEKLNIEKIFNKDLIFNFENDYENWEPDVEDDFGDDALTEGEVKVYNEQMGYEY</sequence>
<comment type="subcellular location">
    <subcellularLocation>
        <location evidence="2">Cytoplasm</location>
        <location evidence="2">Cytoskeleton</location>
        <location evidence="2">Spindle</location>
    </subcellularLocation>
    <subcellularLocation>
        <location evidence="1">Nucleus</location>
    </subcellularLocation>
</comment>
<dbReference type="Proteomes" id="UP000266861">
    <property type="component" value="Unassembled WGS sequence"/>
</dbReference>
<evidence type="ECO:0000313" key="8">
    <source>
        <dbReference type="EMBL" id="RHZ88303.1"/>
    </source>
</evidence>
<keyword evidence="4" id="KW-0963">Cytoplasm</keyword>
<dbReference type="GO" id="GO:0005819">
    <property type="term" value="C:spindle"/>
    <property type="evidence" value="ECO:0007669"/>
    <property type="project" value="UniProtKB-SubCell"/>
</dbReference>
<dbReference type="Pfam" id="PF03941">
    <property type="entry name" value="INCENP_ARK-bind"/>
    <property type="match status" value="1"/>
</dbReference>
<evidence type="ECO:0000256" key="1">
    <source>
        <dbReference type="ARBA" id="ARBA00004123"/>
    </source>
</evidence>
<evidence type="ECO:0000256" key="5">
    <source>
        <dbReference type="ARBA" id="ARBA00023212"/>
    </source>
</evidence>
<proteinExistence type="inferred from homology"/>
<gene>
    <name evidence="8" type="ORF">Glove_23g162</name>
</gene>
<dbReference type="InterPro" id="IPR005635">
    <property type="entry name" value="Inner_centromere_prot_ARK-bd"/>
</dbReference>
<comment type="caution">
    <text evidence="8">The sequence shown here is derived from an EMBL/GenBank/DDBJ whole genome shotgun (WGS) entry which is preliminary data.</text>
</comment>
<evidence type="ECO:0000256" key="3">
    <source>
        <dbReference type="ARBA" id="ARBA00010042"/>
    </source>
</evidence>
<feature type="domain" description="Inner centromere protein ARK-binding" evidence="7">
    <location>
        <begin position="54"/>
        <end position="95"/>
    </location>
</feature>
<dbReference type="AlphaFoldDB" id="A0A397JTT3"/>
<dbReference type="GO" id="GO:0005634">
    <property type="term" value="C:nucleus"/>
    <property type="evidence" value="ECO:0007669"/>
    <property type="project" value="UniProtKB-SubCell"/>
</dbReference>
<comment type="similarity">
    <text evidence="3">Belongs to the INCENP family.</text>
</comment>
<dbReference type="EMBL" id="PQFF01000021">
    <property type="protein sequence ID" value="RHZ88303.1"/>
    <property type="molecule type" value="Genomic_DNA"/>
</dbReference>
<accession>A0A397JTT3</accession>
<name>A0A397JTT3_9GLOM</name>
<reference evidence="8 9" key="1">
    <citation type="submission" date="2018-08" db="EMBL/GenBank/DDBJ databases">
        <title>Genome and evolution of the arbuscular mycorrhizal fungus Diversispora epigaea (formerly Glomus versiforme) and its bacterial endosymbionts.</title>
        <authorList>
            <person name="Sun X."/>
            <person name="Fei Z."/>
            <person name="Harrison M."/>
        </authorList>
    </citation>
    <scope>NUCLEOTIDE SEQUENCE [LARGE SCALE GENOMIC DNA]</scope>
    <source>
        <strain evidence="8 9">IT104</strain>
    </source>
</reference>
<evidence type="ECO:0000313" key="9">
    <source>
        <dbReference type="Proteomes" id="UP000266861"/>
    </source>
</evidence>
<organism evidence="8 9">
    <name type="scientific">Diversispora epigaea</name>
    <dbReference type="NCBI Taxonomy" id="1348612"/>
    <lineage>
        <taxon>Eukaryota</taxon>
        <taxon>Fungi</taxon>
        <taxon>Fungi incertae sedis</taxon>
        <taxon>Mucoromycota</taxon>
        <taxon>Glomeromycotina</taxon>
        <taxon>Glomeromycetes</taxon>
        <taxon>Diversisporales</taxon>
        <taxon>Diversisporaceae</taxon>
        <taxon>Diversispora</taxon>
    </lineage>
</organism>
<keyword evidence="9" id="KW-1185">Reference proteome</keyword>
<dbReference type="Gene3D" id="6.10.250.2990">
    <property type="match status" value="1"/>
</dbReference>
<evidence type="ECO:0000256" key="2">
    <source>
        <dbReference type="ARBA" id="ARBA00004186"/>
    </source>
</evidence>
<keyword evidence="6" id="KW-0539">Nucleus</keyword>
<evidence type="ECO:0000259" key="7">
    <source>
        <dbReference type="Pfam" id="PF03941"/>
    </source>
</evidence>
<evidence type="ECO:0000256" key="6">
    <source>
        <dbReference type="ARBA" id="ARBA00023242"/>
    </source>
</evidence>
<protein>
    <recommendedName>
        <fullName evidence="7">Inner centromere protein ARK-binding domain-containing protein</fullName>
    </recommendedName>
</protein>